<organism evidence="1 2">
    <name type="scientific">Romanomermis culicivorax</name>
    <name type="common">Nematode worm</name>
    <dbReference type="NCBI Taxonomy" id="13658"/>
    <lineage>
        <taxon>Eukaryota</taxon>
        <taxon>Metazoa</taxon>
        <taxon>Ecdysozoa</taxon>
        <taxon>Nematoda</taxon>
        <taxon>Enoplea</taxon>
        <taxon>Dorylaimia</taxon>
        <taxon>Mermithida</taxon>
        <taxon>Mermithoidea</taxon>
        <taxon>Mermithidae</taxon>
        <taxon>Romanomermis</taxon>
    </lineage>
</organism>
<reference evidence="2" key="1">
    <citation type="submission" date="2022-11" db="UniProtKB">
        <authorList>
            <consortium name="WormBaseParasite"/>
        </authorList>
    </citation>
    <scope>IDENTIFICATION</scope>
</reference>
<sequence length="101" mass="11299">MYMVNSLRVSSSIKSIFNLHENVNWSVQEKFRTDDGSIRTPLINAHNVGAFLEELARLLSSLIALSGSISFVRKTSFYYDLDNCTLAPATLNGANTLEMMH</sequence>
<name>A0A915KDY3_ROMCU</name>
<proteinExistence type="predicted"/>
<dbReference type="AlphaFoldDB" id="A0A915KDY3"/>
<keyword evidence="1" id="KW-1185">Reference proteome</keyword>
<accession>A0A915KDY3</accession>
<dbReference type="Proteomes" id="UP000887565">
    <property type="component" value="Unplaced"/>
</dbReference>
<protein>
    <submittedName>
        <fullName evidence="2">Uncharacterized protein</fullName>
    </submittedName>
</protein>
<evidence type="ECO:0000313" key="2">
    <source>
        <dbReference type="WBParaSite" id="nRc.2.0.1.t36266-RA"/>
    </source>
</evidence>
<evidence type="ECO:0000313" key="1">
    <source>
        <dbReference type="Proteomes" id="UP000887565"/>
    </source>
</evidence>
<dbReference type="WBParaSite" id="nRc.2.0.1.t36266-RA">
    <property type="protein sequence ID" value="nRc.2.0.1.t36266-RA"/>
    <property type="gene ID" value="nRc.2.0.1.g36266"/>
</dbReference>